<evidence type="ECO:0000256" key="4">
    <source>
        <dbReference type="ARBA" id="ARBA00022598"/>
    </source>
</evidence>
<dbReference type="EMBL" id="CAXITT010000205">
    <property type="protein sequence ID" value="CAL1535566.1"/>
    <property type="molecule type" value="Genomic_DNA"/>
</dbReference>
<dbReference type="InterPro" id="IPR020719">
    <property type="entry name" value="RNA3'_term_phos_cycl-like_CS"/>
</dbReference>
<dbReference type="GO" id="GO:0005524">
    <property type="term" value="F:ATP binding"/>
    <property type="evidence" value="ECO:0007669"/>
    <property type="project" value="UniProtKB-KW"/>
</dbReference>
<dbReference type="GO" id="GO:0003963">
    <property type="term" value="F:RNA-3'-phosphate cyclase activity"/>
    <property type="evidence" value="ECO:0007669"/>
    <property type="project" value="UniProtKB-EC"/>
</dbReference>
<evidence type="ECO:0000313" key="14">
    <source>
        <dbReference type="Proteomes" id="UP001497497"/>
    </source>
</evidence>
<keyword evidence="4" id="KW-0436">Ligase</keyword>
<dbReference type="InterPro" id="IPR013791">
    <property type="entry name" value="RNA3'-term_phos_cycl_insert"/>
</dbReference>
<comment type="similarity">
    <text evidence="1">Belongs to the RNA 3'-terminal cyclase family. Type 1 subfamily.</text>
</comment>
<dbReference type="InterPro" id="IPR017770">
    <property type="entry name" value="RNA3'_term_phos_cyc_type_1"/>
</dbReference>
<accession>A0AAV2HTY2</accession>
<dbReference type="Pfam" id="PF05189">
    <property type="entry name" value="RTC_insert"/>
    <property type="match status" value="1"/>
</dbReference>
<evidence type="ECO:0000256" key="3">
    <source>
        <dbReference type="ARBA" id="ARBA00021428"/>
    </source>
</evidence>
<evidence type="ECO:0000256" key="9">
    <source>
        <dbReference type="PIRSR" id="PIRSR005378-1"/>
    </source>
</evidence>
<comment type="catalytic activity">
    <reaction evidence="6">
        <text>a 3'-end 3'-phospho-ribonucleotide-RNA + ATP = a 3'-end 2',3'-cyclophospho-ribonucleotide-RNA + AMP + diphosphate</text>
        <dbReference type="Rhea" id="RHEA:23976"/>
        <dbReference type="Rhea" id="RHEA-COMP:10463"/>
        <dbReference type="Rhea" id="RHEA-COMP:10464"/>
        <dbReference type="ChEBI" id="CHEBI:30616"/>
        <dbReference type="ChEBI" id="CHEBI:33019"/>
        <dbReference type="ChEBI" id="CHEBI:83062"/>
        <dbReference type="ChEBI" id="CHEBI:83064"/>
        <dbReference type="ChEBI" id="CHEBI:456215"/>
        <dbReference type="EC" id="6.5.1.4"/>
    </reaction>
</comment>
<feature type="binding site" evidence="10">
    <location>
        <begin position="347"/>
        <end position="351"/>
    </location>
    <ligand>
        <name>ATP</name>
        <dbReference type="ChEBI" id="CHEBI:30616"/>
    </ligand>
</feature>
<dbReference type="InterPro" id="IPR037136">
    <property type="entry name" value="RNA3'_phos_cyclase_dom_sf"/>
</dbReference>
<dbReference type="InterPro" id="IPR000228">
    <property type="entry name" value="RNA3'_term_phos_cyc"/>
</dbReference>
<dbReference type="GO" id="GO:0005634">
    <property type="term" value="C:nucleus"/>
    <property type="evidence" value="ECO:0007669"/>
    <property type="project" value="TreeGrafter"/>
</dbReference>
<name>A0AAV2HTY2_LYMST</name>
<dbReference type="Gene3D" id="3.65.10.20">
    <property type="entry name" value="RNA 3'-terminal phosphate cyclase domain"/>
    <property type="match status" value="1"/>
</dbReference>
<evidence type="ECO:0000256" key="2">
    <source>
        <dbReference type="ARBA" id="ARBA00012725"/>
    </source>
</evidence>
<dbReference type="AlphaFoldDB" id="A0AAV2HTY2"/>
<dbReference type="NCBIfam" id="TIGR03399">
    <property type="entry name" value="RNA_3prim_cycl"/>
    <property type="match status" value="1"/>
</dbReference>
<evidence type="ECO:0000256" key="6">
    <source>
        <dbReference type="ARBA" id="ARBA00024481"/>
    </source>
</evidence>
<comment type="caution">
    <text evidence="13">The sequence shown here is derived from an EMBL/GenBank/DDBJ whole genome shotgun (WGS) entry which is preliminary data.</text>
</comment>
<dbReference type="GO" id="GO:0006396">
    <property type="term" value="P:RNA processing"/>
    <property type="evidence" value="ECO:0007669"/>
    <property type="project" value="InterPro"/>
</dbReference>
<comment type="function">
    <text evidence="8">Catalyzes the conversion of 3'-phosphate to a 2',3'-cyclic phosphodiester at the end of RNA. The mechanism of action of the enzyme occurs in 3 steps: (A) adenylation of the enzyme by ATP; (B) transfer of adenylate to an RNA-N3'P to produce RNA-N3'PP5'A; (C) and attack of the adjacent 2'-hydroxyl on the 3'-phosphorus in the diester linkage to produce the cyclic end product. Likely functions in some aspects of cellular RNA processing. Function plays an important role in regulating axon regeneration by inhibiting central nervous system (CNS) axon regeneration following optic nerve injury.</text>
</comment>
<evidence type="ECO:0000259" key="12">
    <source>
        <dbReference type="Pfam" id="PF05189"/>
    </source>
</evidence>
<feature type="binding site" evidence="10">
    <location>
        <position position="155"/>
    </location>
    <ligand>
        <name>ATP</name>
        <dbReference type="ChEBI" id="CHEBI:30616"/>
    </ligand>
</feature>
<dbReference type="Gene3D" id="3.30.360.20">
    <property type="entry name" value="RNA 3'-terminal phosphate cyclase, insert domain"/>
    <property type="match status" value="1"/>
</dbReference>
<reference evidence="13 14" key="1">
    <citation type="submission" date="2024-04" db="EMBL/GenBank/DDBJ databases">
        <authorList>
            <consortium name="Genoscope - CEA"/>
            <person name="William W."/>
        </authorList>
    </citation>
    <scope>NUCLEOTIDE SEQUENCE [LARGE SCALE GENOMIC DNA]</scope>
</reference>
<dbReference type="InterPro" id="IPR013792">
    <property type="entry name" value="RNA3'P_cycl/enolpyr_Trfase_a/b"/>
</dbReference>
<dbReference type="InterPro" id="IPR023797">
    <property type="entry name" value="RNA3'_phos_cyclase_dom"/>
</dbReference>
<dbReference type="PROSITE" id="PS01287">
    <property type="entry name" value="RTC"/>
    <property type="match status" value="1"/>
</dbReference>
<dbReference type="SUPFAM" id="SSF55205">
    <property type="entry name" value="EPT/RTPC-like"/>
    <property type="match status" value="1"/>
</dbReference>
<keyword evidence="10" id="KW-0067">ATP-binding</keyword>
<evidence type="ECO:0000259" key="11">
    <source>
        <dbReference type="Pfam" id="PF01137"/>
    </source>
</evidence>
<protein>
    <recommendedName>
        <fullName evidence="3">RNA 3'-terminal phosphate cyclase</fullName>
        <ecNumber evidence="2">6.5.1.4</ecNumber>
    </recommendedName>
    <alternativeName>
        <fullName evidence="7">RNA terminal phosphate cyclase domain-containing protein 1</fullName>
    </alternativeName>
</protein>
<evidence type="ECO:0000313" key="13">
    <source>
        <dbReference type="EMBL" id="CAL1535566.1"/>
    </source>
</evidence>
<evidence type="ECO:0000256" key="10">
    <source>
        <dbReference type="PIRSR" id="PIRSR005378-2"/>
    </source>
</evidence>
<organism evidence="13 14">
    <name type="scientific">Lymnaea stagnalis</name>
    <name type="common">Great pond snail</name>
    <name type="synonym">Helix stagnalis</name>
    <dbReference type="NCBI Taxonomy" id="6523"/>
    <lineage>
        <taxon>Eukaryota</taxon>
        <taxon>Metazoa</taxon>
        <taxon>Spiralia</taxon>
        <taxon>Lophotrochozoa</taxon>
        <taxon>Mollusca</taxon>
        <taxon>Gastropoda</taxon>
        <taxon>Heterobranchia</taxon>
        <taxon>Euthyneura</taxon>
        <taxon>Panpulmonata</taxon>
        <taxon>Hygrophila</taxon>
        <taxon>Lymnaeoidea</taxon>
        <taxon>Lymnaeidae</taxon>
        <taxon>Lymnaea</taxon>
    </lineage>
</organism>
<evidence type="ECO:0000256" key="8">
    <source>
        <dbReference type="ARBA" id="ARBA00045867"/>
    </source>
</evidence>
<dbReference type="SUPFAM" id="SSF52913">
    <property type="entry name" value="RNA 3'-terminal phosphate cyclase, RPTC, insert domain"/>
    <property type="match status" value="1"/>
</dbReference>
<dbReference type="PIRSF" id="PIRSF005378">
    <property type="entry name" value="RNA3'_term_phos_cycl_euk"/>
    <property type="match status" value="1"/>
</dbReference>
<dbReference type="Pfam" id="PF01137">
    <property type="entry name" value="RTC"/>
    <property type="match status" value="1"/>
</dbReference>
<keyword evidence="5 10" id="KW-0547">Nucleotide-binding</keyword>
<evidence type="ECO:0000256" key="7">
    <source>
        <dbReference type="ARBA" id="ARBA00032543"/>
    </source>
</evidence>
<sequence>MRLDPLPAPPRLRCRCWPTSCLFCICRSLKSVLAFKAQMAAIPKERPKQEFDIDGRQIIDGSVLEGGGQILRNAAALSCILGIPIRVTNIRAGRDKPGLRPQHMTGLNLIASLCSGKLEKCAVGSCEITMDPGPIRAGHFVADTKTAGSICLLMQAALPCLLFSPADSSLQLKGGTNCDMAPQIDYTTMIFKPIAEKFEMHFEVDIKRRGYYPKGGGEVVVTSHPTKCLVGVSDALSQRGDLVKIYSRSFVAGNLPEHLANKVSQSISKSVRQNFPKVELKQDSLKEPEGAAVGSGLGAIVVAETSTGCLLGGSALGKPRSPAEETGAAAVRELAEAVSSGGCVDQHLQDQLILLMTLAQGQTKVLCGPLTLHSQTAIHIARLMTKAEFTVEMLDKNKCILTCDGIGHVNSYLAS</sequence>
<dbReference type="EC" id="6.5.1.4" evidence="2"/>
<dbReference type="FunFam" id="3.30.360.20:FF:000002">
    <property type="entry name" value="RNA terminal phosphate cyclase-like 1"/>
    <property type="match status" value="1"/>
</dbReference>
<dbReference type="PANTHER" id="PTHR11096">
    <property type="entry name" value="RNA 3' TERMINAL PHOSPHATE CYCLASE"/>
    <property type="match status" value="1"/>
</dbReference>
<feature type="domain" description="RNA 3'-terminal phosphate cyclase insert" evidence="12">
    <location>
        <begin position="238"/>
        <end position="338"/>
    </location>
</feature>
<evidence type="ECO:0000256" key="5">
    <source>
        <dbReference type="ARBA" id="ARBA00022741"/>
    </source>
</evidence>
<proteinExistence type="inferred from homology"/>
<dbReference type="InterPro" id="IPR036553">
    <property type="entry name" value="RPTC_insert"/>
</dbReference>
<keyword evidence="14" id="KW-1185">Reference proteome</keyword>
<dbReference type="PANTHER" id="PTHR11096:SF0">
    <property type="entry name" value="RNA 3'-TERMINAL PHOSPHATE CYCLASE"/>
    <property type="match status" value="1"/>
</dbReference>
<dbReference type="Proteomes" id="UP001497497">
    <property type="component" value="Unassembled WGS sequence"/>
</dbReference>
<evidence type="ECO:0000256" key="1">
    <source>
        <dbReference type="ARBA" id="ARBA00009206"/>
    </source>
</evidence>
<feature type="active site" description="Tele-AMP-histidine intermediate" evidence="9">
    <location>
        <position position="373"/>
    </location>
</feature>
<feature type="domain" description="RNA 3'-terminal phosphate cyclase" evidence="11">
    <location>
        <begin position="64"/>
        <end position="391"/>
    </location>
</feature>
<gene>
    <name evidence="13" type="ORF">GSLYS_00009526001</name>
</gene>